<dbReference type="EMBL" id="JACJVQ010000005">
    <property type="protein sequence ID" value="MBB6633725.1"/>
    <property type="molecule type" value="Genomic_DNA"/>
</dbReference>
<keyword evidence="2" id="KW-0326">Glycosidase</keyword>
<keyword evidence="2" id="KW-0378">Hydrolase</keyword>
<protein>
    <submittedName>
        <fullName evidence="2">Phosphodiester glycosidase family protein</fullName>
    </submittedName>
</protein>
<keyword evidence="3" id="KW-1185">Reference proteome</keyword>
<evidence type="ECO:0000313" key="2">
    <source>
        <dbReference type="EMBL" id="MBB6633725.1"/>
    </source>
</evidence>
<dbReference type="Proteomes" id="UP000535838">
    <property type="component" value="Unassembled WGS sequence"/>
</dbReference>
<dbReference type="Pfam" id="PF09992">
    <property type="entry name" value="NAGPA"/>
    <property type="match status" value="1"/>
</dbReference>
<gene>
    <name evidence="2" type="ORF">H7B67_06360</name>
</gene>
<accession>A0A841SUK5</accession>
<proteinExistence type="predicted"/>
<evidence type="ECO:0000313" key="3">
    <source>
        <dbReference type="Proteomes" id="UP000535838"/>
    </source>
</evidence>
<dbReference type="PANTHER" id="PTHR40446:SF2">
    <property type="entry name" value="N-ACETYLGLUCOSAMINE-1-PHOSPHODIESTER ALPHA-N-ACETYLGLUCOSAMINIDASE"/>
    <property type="match status" value="1"/>
</dbReference>
<name>A0A841SUK5_9BACL</name>
<dbReference type="RefSeq" id="WP_185118946.1">
    <property type="nucleotide sequence ID" value="NZ_JACJVQ010000005.1"/>
</dbReference>
<reference evidence="2 3" key="1">
    <citation type="submission" date="2020-08" db="EMBL/GenBank/DDBJ databases">
        <title>Cohnella phylogeny.</title>
        <authorList>
            <person name="Dunlap C."/>
        </authorList>
    </citation>
    <scope>NUCLEOTIDE SEQUENCE [LARGE SCALE GENOMIC DNA]</scope>
    <source>
        <strain evidence="2 3">DSM 25241</strain>
    </source>
</reference>
<organism evidence="2 3">
    <name type="scientific">Cohnella thailandensis</name>
    <dbReference type="NCBI Taxonomy" id="557557"/>
    <lineage>
        <taxon>Bacteria</taxon>
        <taxon>Bacillati</taxon>
        <taxon>Bacillota</taxon>
        <taxon>Bacilli</taxon>
        <taxon>Bacillales</taxon>
        <taxon>Paenibacillaceae</taxon>
        <taxon>Cohnella</taxon>
    </lineage>
</organism>
<sequence length="461" mass="47717">MFTFHSHARKVLAIALAITLGSFSLPTDSRGEEADGAGASPTVCDAAPFNVEAGTRTFLTENIRLPDSASFTSYEIGNPQVARVSSAGLLIAIAPGTTNLRATYASAEGKAEPCVIPVTVKAAAPLKLAFQPKAESKKVSAAGKTFTVQTVAIPKGMPVDVGLGGGRIGGTEALASIAKRKNATFAINGTFFEAYGGIPEPWGTVIADGEVAHSGNYGTTIGFTRDGKAVMDSLRITISGKTVNEDGRERGWYAYFVNRTPAETADSAVLFTSKRGERIGFARGTAVVVDKSIVQRIAKNENVQIPKTGFVVVYTGSLQSQADSFGVGRPASYKTEFKDMNGKTLDWSKVVTAVGAGPRVVKDGKVAVDAAKEGFSEAKILSSSAARSGIGIKADGSLVLATVGGATVKELGAILLKLGAVQAMNLDGGASSGLLADGKARTSPGRNLSNALVFGTKLNYR</sequence>
<dbReference type="AlphaFoldDB" id="A0A841SUK5"/>
<evidence type="ECO:0000259" key="1">
    <source>
        <dbReference type="Pfam" id="PF09992"/>
    </source>
</evidence>
<dbReference type="GO" id="GO:0016798">
    <property type="term" value="F:hydrolase activity, acting on glycosyl bonds"/>
    <property type="evidence" value="ECO:0007669"/>
    <property type="project" value="UniProtKB-KW"/>
</dbReference>
<comment type="caution">
    <text evidence="2">The sequence shown here is derived from an EMBL/GenBank/DDBJ whole genome shotgun (WGS) entry which is preliminary data.</text>
</comment>
<feature type="domain" description="Phosphodiester glycosidase" evidence="1">
    <location>
        <begin position="285"/>
        <end position="454"/>
    </location>
</feature>
<dbReference type="InterPro" id="IPR018711">
    <property type="entry name" value="NAGPA"/>
</dbReference>
<dbReference type="PANTHER" id="PTHR40446">
    <property type="entry name" value="N-ACETYLGLUCOSAMINE-1-PHOSPHODIESTER ALPHA-N-ACETYLGLUCOSAMINIDASE"/>
    <property type="match status" value="1"/>
</dbReference>